<keyword evidence="2 3" id="KW-0040">ANK repeat</keyword>
<proteinExistence type="predicted"/>
<reference evidence="4 5" key="1">
    <citation type="submission" date="2020-04" db="EMBL/GenBank/DDBJ databases">
        <authorList>
            <person name="Wallbank WR R."/>
            <person name="Pardo Diaz C."/>
            <person name="Kozak K."/>
            <person name="Martin S."/>
            <person name="Jiggins C."/>
            <person name="Moest M."/>
            <person name="Warren A I."/>
            <person name="Byers J.R.P. K."/>
            <person name="Montejo-Kovacevich G."/>
            <person name="Yen C E."/>
        </authorList>
    </citation>
    <scope>NUCLEOTIDE SEQUENCE [LARGE SCALE GENOMIC DNA]</scope>
</reference>
<comment type="caution">
    <text evidence="4">The sequence shown here is derived from an EMBL/GenBank/DDBJ whole genome shotgun (WGS) entry which is preliminary data.</text>
</comment>
<dbReference type="SMART" id="SM00248">
    <property type="entry name" value="ANK"/>
    <property type="match status" value="5"/>
</dbReference>
<dbReference type="PRINTS" id="PR01415">
    <property type="entry name" value="ANKYRIN"/>
</dbReference>
<evidence type="ECO:0000256" key="2">
    <source>
        <dbReference type="ARBA" id="ARBA00023043"/>
    </source>
</evidence>
<dbReference type="PANTHER" id="PTHR24126:SF14">
    <property type="entry name" value="ANK_REP_REGION DOMAIN-CONTAINING PROTEIN"/>
    <property type="match status" value="1"/>
</dbReference>
<name>A0A8S1BKA1_ARCPL</name>
<dbReference type="PANTHER" id="PTHR24126">
    <property type="entry name" value="ANKYRIN REPEAT, PH AND SEC7 DOMAIN CONTAINING PROTEIN SECG-RELATED"/>
    <property type="match status" value="1"/>
</dbReference>
<dbReference type="PROSITE" id="PS50297">
    <property type="entry name" value="ANK_REP_REGION"/>
    <property type="match status" value="2"/>
</dbReference>
<feature type="repeat" description="ANK" evidence="3">
    <location>
        <begin position="43"/>
        <end position="75"/>
    </location>
</feature>
<evidence type="ECO:0000256" key="3">
    <source>
        <dbReference type="PROSITE-ProRule" id="PRU00023"/>
    </source>
</evidence>
<protein>
    <submittedName>
        <fullName evidence="4">Uncharacterized protein</fullName>
    </submittedName>
</protein>
<dbReference type="AlphaFoldDB" id="A0A8S1BKA1"/>
<feature type="repeat" description="ANK" evidence="3">
    <location>
        <begin position="76"/>
        <end position="108"/>
    </location>
</feature>
<evidence type="ECO:0000313" key="5">
    <source>
        <dbReference type="Proteomes" id="UP000494256"/>
    </source>
</evidence>
<dbReference type="Gene3D" id="1.25.40.20">
    <property type="entry name" value="Ankyrin repeat-containing domain"/>
    <property type="match status" value="2"/>
</dbReference>
<organism evidence="4 5">
    <name type="scientific">Arctia plantaginis</name>
    <name type="common">Wood tiger moth</name>
    <name type="synonym">Phalaena plantaginis</name>
    <dbReference type="NCBI Taxonomy" id="874455"/>
    <lineage>
        <taxon>Eukaryota</taxon>
        <taxon>Metazoa</taxon>
        <taxon>Ecdysozoa</taxon>
        <taxon>Arthropoda</taxon>
        <taxon>Hexapoda</taxon>
        <taxon>Insecta</taxon>
        <taxon>Pterygota</taxon>
        <taxon>Neoptera</taxon>
        <taxon>Endopterygota</taxon>
        <taxon>Lepidoptera</taxon>
        <taxon>Glossata</taxon>
        <taxon>Ditrysia</taxon>
        <taxon>Noctuoidea</taxon>
        <taxon>Erebidae</taxon>
        <taxon>Arctiinae</taxon>
        <taxon>Arctia</taxon>
    </lineage>
</organism>
<dbReference type="InterPro" id="IPR036770">
    <property type="entry name" value="Ankyrin_rpt-contain_sf"/>
</dbReference>
<dbReference type="OrthoDB" id="442677at2759"/>
<evidence type="ECO:0000256" key="1">
    <source>
        <dbReference type="ARBA" id="ARBA00022737"/>
    </source>
</evidence>
<accession>A0A8S1BKA1</accession>
<dbReference type="InterPro" id="IPR002110">
    <property type="entry name" value="Ankyrin_rpt"/>
</dbReference>
<feature type="repeat" description="ANK" evidence="3">
    <location>
        <begin position="142"/>
        <end position="174"/>
    </location>
</feature>
<dbReference type="EMBL" id="CADEBD010000857">
    <property type="protein sequence ID" value="CAB3260531.1"/>
    <property type="molecule type" value="Genomic_DNA"/>
</dbReference>
<sequence length="251" mass="27104">MAETRTRIQQNDLLLHEAVIKNEPAAVREALERPTDVNCRNNYGRAPIHWAASRGNVEIINLLIEAKCDIEAADKFGMRPLLMAGWHGHLEAVKTLVRAGACLAATNKKHNDLLQCACSRGAIDVANYAISLGAKVQDTDAAGDAPLALASRAGHTALVEMLLNKGAYIDAVNKYKPTPTISKQNTPLNPDKPNNVMVNQQEIGAEIDRTPIKLCQPGTNNYGPLFPHLSSDAIAATDDTCFALNHARAVD</sequence>
<gene>
    <name evidence="4" type="ORF">APLA_LOCUS17026</name>
</gene>
<evidence type="ECO:0000313" key="4">
    <source>
        <dbReference type="EMBL" id="CAB3260531.1"/>
    </source>
</evidence>
<keyword evidence="1" id="KW-0677">Repeat</keyword>
<dbReference type="SUPFAM" id="SSF48403">
    <property type="entry name" value="Ankyrin repeat"/>
    <property type="match status" value="1"/>
</dbReference>
<dbReference type="Pfam" id="PF12796">
    <property type="entry name" value="Ank_2"/>
    <property type="match status" value="2"/>
</dbReference>
<dbReference type="PROSITE" id="PS50088">
    <property type="entry name" value="ANK_REPEAT"/>
    <property type="match status" value="3"/>
</dbReference>
<dbReference type="Proteomes" id="UP000494256">
    <property type="component" value="Unassembled WGS sequence"/>
</dbReference>